<dbReference type="EnsemblBacteria" id="AAM07479">
    <property type="protein sequence ID" value="AAM07479"/>
    <property type="gene ID" value="MA_4131"/>
</dbReference>
<sequence>MDEYTDNISISKLNIMAFSCSIVDGEYLEIIIRDFNPNDCTNVRYSIFKIDDDYTNWYFTEDSRISQEDNIVKFKCNLKNSLKKGFYGLSQLKFYNPMTQPISYPMYTNVNDFDLVLFEIRVVDETPHTPQELSIKYNEIIKKRNEEFLSGFGCSSQEEGMKEYRGLVFVKDCLLKTQMKLDRYQIIPSGYLPYFDEINKILSSIKGINLNLEHLCDKTKKDQFLNAQPVFVADFPKVIAPSIEEATKLIGQEVKSLSDLLSIQRSSYGSIFGIIVIDLAEGKTLSTIPIPSYRGNLVGGMLSGEIPQQIRQRMNKIRNNSQYQLYLSLYTDILREERPDFQIFRCWNLLETIARSKNYIGQPLLDIHGNQIENRKGKPRFIRDDAEELVTELIRQTYISYNFSNLANILQDGSVSIWYRRRNCTAHRGGCFHSDPIYCDRTKQKFIDCKQDHDNGYVKLENIFLALKMVIINELR</sequence>
<accession>Q8TIL6</accession>
<evidence type="ECO:0000313" key="2">
    <source>
        <dbReference type="Proteomes" id="UP000002487"/>
    </source>
</evidence>
<protein>
    <submittedName>
        <fullName evidence="1">Uncharacterized protein</fullName>
    </submittedName>
</protein>
<dbReference type="AlphaFoldDB" id="Q8TIL6"/>
<dbReference type="Proteomes" id="UP000002487">
    <property type="component" value="Chromosome"/>
</dbReference>
<name>Q8TIL6_METAC</name>
<gene>
    <name evidence="1" type="ordered locus">MA_4131</name>
</gene>
<dbReference type="EMBL" id="AE010299">
    <property type="protein sequence ID" value="AAM07479.1"/>
    <property type="molecule type" value="Genomic_DNA"/>
</dbReference>
<reference evidence="1 2" key="1">
    <citation type="journal article" date="2002" name="Genome Res.">
        <title>The genome of Methanosarcina acetivorans reveals extensive metabolic and physiological diversity.</title>
        <authorList>
            <person name="Galagan J.E."/>
            <person name="Nusbaum C."/>
            <person name="Roy A."/>
            <person name="Endrizzi M.G."/>
            <person name="Macdonald P."/>
            <person name="FitzHugh W."/>
            <person name="Calvo S."/>
            <person name="Engels R."/>
            <person name="Smirnov S."/>
            <person name="Atnoor D."/>
            <person name="Brown A."/>
            <person name="Allen N."/>
            <person name="Naylor J."/>
            <person name="Stange-Thomann N."/>
            <person name="DeArellano K."/>
            <person name="Johnson R."/>
            <person name="Linton L."/>
            <person name="McEwan P."/>
            <person name="McKernan K."/>
            <person name="Talamas J."/>
            <person name="Tirrell A."/>
            <person name="Ye W."/>
            <person name="Zimmer A."/>
            <person name="Barber R.D."/>
            <person name="Cann I."/>
            <person name="Graham D.E."/>
            <person name="Grahame D.A."/>
            <person name="Guss A."/>
            <person name="Hedderich R."/>
            <person name="Ingram-Smith C."/>
            <person name="Kuettner C.H."/>
            <person name="Krzycki J.A."/>
            <person name="Leigh J.A."/>
            <person name="Li W."/>
            <person name="Liu J."/>
            <person name="Mukhopadhyay B."/>
            <person name="Reeve J.N."/>
            <person name="Smith K."/>
            <person name="Springer T.A."/>
            <person name="Umayam L.A."/>
            <person name="White O."/>
            <person name="White R.H."/>
            <person name="de Macario E.C."/>
            <person name="Ferry J.G."/>
            <person name="Jarrell K.F."/>
            <person name="Jing H."/>
            <person name="Macario A.J.L."/>
            <person name="Paulsen I."/>
            <person name="Pritchett M."/>
            <person name="Sowers K.R."/>
            <person name="Swanson R.V."/>
            <person name="Zinder S.H."/>
            <person name="Lander E."/>
            <person name="Metcalf W.W."/>
            <person name="Birren B."/>
        </authorList>
    </citation>
    <scope>NUCLEOTIDE SEQUENCE [LARGE SCALE GENOMIC DNA]</scope>
    <source>
        <strain evidence="2">ATCC 35395 / DSM 2834 / JCM 12185 / C2A</strain>
    </source>
</reference>
<dbReference type="HOGENOM" id="CLU_573200_0_0_2"/>
<dbReference type="RefSeq" id="WP_011024021.1">
    <property type="nucleotide sequence ID" value="NC_003552.1"/>
</dbReference>
<evidence type="ECO:0000313" key="1">
    <source>
        <dbReference type="EMBL" id="AAM07479.1"/>
    </source>
</evidence>
<dbReference type="KEGG" id="mac:MA_4131"/>
<dbReference type="GeneID" id="1476025"/>
<dbReference type="InParanoid" id="Q8TIL6"/>
<keyword evidence="2" id="KW-1185">Reference proteome</keyword>
<proteinExistence type="predicted"/>
<organism evidence="1 2">
    <name type="scientific">Methanosarcina acetivorans (strain ATCC 35395 / DSM 2834 / JCM 12185 / C2A)</name>
    <dbReference type="NCBI Taxonomy" id="188937"/>
    <lineage>
        <taxon>Archaea</taxon>
        <taxon>Methanobacteriati</taxon>
        <taxon>Methanobacteriota</taxon>
        <taxon>Stenosarchaea group</taxon>
        <taxon>Methanomicrobia</taxon>
        <taxon>Methanosarcinales</taxon>
        <taxon>Methanosarcinaceae</taxon>
        <taxon>Methanosarcina</taxon>
    </lineage>
</organism>